<name>A0A090X978_IXORI</name>
<evidence type="ECO:0000256" key="1">
    <source>
        <dbReference type="SAM" id="Phobius"/>
    </source>
</evidence>
<feature type="transmembrane region" description="Helical" evidence="1">
    <location>
        <begin position="6"/>
        <end position="25"/>
    </location>
</feature>
<reference evidence="2" key="1">
    <citation type="journal article" date="2015" name="PLoS Negl. Trop. Dis.">
        <title>Deep Sequencing Analysis of the Ixodes ricinus Haemocytome.</title>
        <authorList>
            <person name="Kotsyfakis M."/>
            <person name="Kopacek P."/>
            <person name="Franta Z."/>
            <person name="Pedra J.H."/>
            <person name="Ribeiro J.M."/>
        </authorList>
    </citation>
    <scope>NUCLEOTIDE SEQUENCE</scope>
</reference>
<sequence length="96" mass="10391">MAFNVITFLQFVVFVAIVFNINIHLTSAGSKQPSAHNSSVDSIKAEFCKTNCTKGSDGAWSVCSEDCLCVRVGNSTAGRCMNLVGDYDYPTKEAEE</sequence>
<keyword evidence="1" id="KW-0812">Transmembrane</keyword>
<accession>A0A090X978</accession>
<dbReference type="EMBL" id="GBIH01002281">
    <property type="protein sequence ID" value="JAC92429.1"/>
    <property type="molecule type" value="mRNA"/>
</dbReference>
<organism evidence="2">
    <name type="scientific">Ixodes ricinus</name>
    <name type="common">Common tick</name>
    <name type="synonym">Acarus ricinus</name>
    <dbReference type="NCBI Taxonomy" id="34613"/>
    <lineage>
        <taxon>Eukaryota</taxon>
        <taxon>Metazoa</taxon>
        <taxon>Ecdysozoa</taxon>
        <taxon>Arthropoda</taxon>
        <taxon>Chelicerata</taxon>
        <taxon>Arachnida</taxon>
        <taxon>Acari</taxon>
        <taxon>Parasitiformes</taxon>
        <taxon>Ixodida</taxon>
        <taxon>Ixodoidea</taxon>
        <taxon>Ixodidae</taxon>
        <taxon>Ixodinae</taxon>
        <taxon>Ixodes</taxon>
    </lineage>
</organism>
<evidence type="ECO:0000313" key="2">
    <source>
        <dbReference type="EMBL" id="JAC92429.1"/>
    </source>
</evidence>
<keyword evidence="1" id="KW-1133">Transmembrane helix</keyword>
<proteinExistence type="evidence at transcript level"/>
<dbReference type="AlphaFoldDB" id="A0A090X978"/>
<protein>
    <submittedName>
        <fullName evidence="2">Putative secreted protein</fullName>
    </submittedName>
</protein>
<keyword evidence="1" id="KW-0472">Membrane</keyword>